<dbReference type="Gene3D" id="3.40.630.10">
    <property type="entry name" value="Zn peptidases"/>
    <property type="match status" value="1"/>
</dbReference>
<comment type="function">
    <text evidence="1">Hydrolyzes certain amino acid conjugates of the plant growth regulator indole-3-acetic acid (IAA).</text>
</comment>
<dbReference type="STRING" id="29655.A0A0K9PGL1"/>
<dbReference type="OrthoDB" id="6119954at2759"/>
<dbReference type="GO" id="GO:0046872">
    <property type="term" value="F:metal ion binding"/>
    <property type="evidence" value="ECO:0007669"/>
    <property type="project" value="UniProtKB-KW"/>
</dbReference>
<feature type="binding site" evidence="5">
    <location>
        <position position="167"/>
    </location>
    <ligand>
        <name>Mn(2+)</name>
        <dbReference type="ChEBI" id="CHEBI:29035"/>
        <label>2</label>
    </ligand>
</feature>
<dbReference type="PANTHER" id="PTHR11014">
    <property type="entry name" value="PEPTIDASE M20 FAMILY MEMBER"/>
    <property type="match status" value="1"/>
</dbReference>
<dbReference type="SUPFAM" id="SSF53187">
    <property type="entry name" value="Zn-dependent exopeptidases"/>
    <property type="match status" value="1"/>
</dbReference>
<keyword evidence="5" id="KW-0479">Metal-binding</keyword>
<keyword evidence="4 7" id="KW-0378">Hydrolase</keyword>
<gene>
    <name evidence="7" type="ORF">ZOSMA_26G01370</name>
</gene>
<feature type="binding site" evidence="5">
    <location>
        <position position="131"/>
    </location>
    <ligand>
        <name>Mn(2+)</name>
        <dbReference type="ChEBI" id="CHEBI:29035"/>
        <label>2</label>
    </ligand>
</feature>
<keyword evidence="3 6" id="KW-0732">Signal</keyword>
<dbReference type="Proteomes" id="UP000036987">
    <property type="component" value="Unassembled WGS sequence"/>
</dbReference>
<keyword evidence="8" id="KW-1185">Reference proteome</keyword>
<dbReference type="EMBL" id="LFYR01000915">
    <property type="protein sequence ID" value="KMZ67387.1"/>
    <property type="molecule type" value="Genomic_DNA"/>
</dbReference>
<dbReference type="PANTHER" id="PTHR11014:SF140">
    <property type="entry name" value="IAA-AMINO ACID HYDROLASE ILR1-LIKE 3"/>
    <property type="match status" value="1"/>
</dbReference>
<evidence type="ECO:0000256" key="2">
    <source>
        <dbReference type="ARBA" id="ARBA00006153"/>
    </source>
</evidence>
<dbReference type="Gene3D" id="3.30.70.360">
    <property type="match status" value="1"/>
</dbReference>
<sequence length="423" mass="46202">MVISIILVISPLLFLSSSTTAASFDLSDHFPNDLLAISKENMQWMVAIRRDIHENPELKFEEHRTSALIRSELDRLNVSYSFPFARTGIVATIGSGGPPVVALRADIDALPIQELVEWEHKSKVDGKMHACGHDMHTTMLLGAAKLLQQRSDKLKGTVKLLFQPAEEGGAGAYHMIKEGALTGVDAIFGMHVDFSLPSGSIGSLSGPMHAAATSFQAKIEGKEGDLASSHQNADPVLVASFAILALQQLISRENDPFHGKVLSVTFVKDGGSLNYNSSSVEFGGTLRSMSTEGLYELQQRMKEVIEGQAAVHRCKAFVDMRQDEHPMYPAVVNDERLHRQVEKVGKFLLGPENVKTAEVAMAGEDFGFYQEMIPGVMFRIGSRNEAVGSIDPPHSPHFFIDEDILPIGAAMHASLAELYLAEH</sequence>
<feature type="binding site" evidence="5">
    <location>
        <position position="394"/>
    </location>
    <ligand>
        <name>Mn(2+)</name>
        <dbReference type="ChEBI" id="CHEBI:29035"/>
        <label>2</label>
    </ligand>
</feature>
<dbReference type="GO" id="GO:0009850">
    <property type="term" value="P:auxin metabolic process"/>
    <property type="evidence" value="ECO:0007669"/>
    <property type="project" value="InterPro"/>
</dbReference>
<evidence type="ECO:0000256" key="1">
    <source>
        <dbReference type="ARBA" id="ARBA00003007"/>
    </source>
</evidence>
<feature type="binding site" evidence="5">
    <location>
        <position position="133"/>
    </location>
    <ligand>
        <name>Mn(2+)</name>
        <dbReference type="ChEBI" id="CHEBI:29035"/>
        <label>2</label>
    </ligand>
</feature>
<organism evidence="7 8">
    <name type="scientific">Zostera marina</name>
    <name type="common">Eelgrass</name>
    <dbReference type="NCBI Taxonomy" id="29655"/>
    <lineage>
        <taxon>Eukaryota</taxon>
        <taxon>Viridiplantae</taxon>
        <taxon>Streptophyta</taxon>
        <taxon>Embryophyta</taxon>
        <taxon>Tracheophyta</taxon>
        <taxon>Spermatophyta</taxon>
        <taxon>Magnoliopsida</taxon>
        <taxon>Liliopsida</taxon>
        <taxon>Zosteraceae</taxon>
        <taxon>Zostera</taxon>
    </lineage>
</organism>
<comment type="cofactor">
    <cofactor evidence="5">
        <name>Mn(2+)</name>
        <dbReference type="ChEBI" id="CHEBI:29035"/>
    </cofactor>
    <text evidence="5">The Mn(2+) ion enhances activity.</text>
</comment>
<comment type="similarity">
    <text evidence="2">Belongs to the peptidase M20 family.</text>
</comment>
<evidence type="ECO:0000313" key="7">
    <source>
        <dbReference type="EMBL" id="KMZ67387.1"/>
    </source>
</evidence>
<proteinExistence type="inferred from homology"/>
<dbReference type="InterPro" id="IPR002933">
    <property type="entry name" value="Peptidase_M20"/>
</dbReference>
<dbReference type="AlphaFoldDB" id="A0A0K9PGL1"/>
<evidence type="ECO:0000256" key="3">
    <source>
        <dbReference type="ARBA" id="ARBA00022729"/>
    </source>
</evidence>
<dbReference type="FunFam" id="3.30.70.360:FF:000001">
    <property type="entry name" value="N-acetyldiaminopimelate deacetylase"/>
    <property type="match status" value="1"/>
</dbReference>
<comment type="caution">
    <text evidence="7">The sequence shown here is derived from an EMBL/GenBank/DDBJ whole genome shotgun (WGS) entry which is preliminary data.</text>
</comment>
<feature type="chain" id="PRO_5005527573" evidence="6">
    <location>
        <begin position="22"/>
        <end position="423"/>
    </location>
</feature>
<feature type="signal peptide" evidence="6">
    <location>
        <begin position="1"/>
        <end position="21"/>
    </location>
</feature>
<evidence type="ECO:0000313" key="8">
    <source>
        <dbReference type="Proteomes" id="UP000036987"/>
    </source>
</evidence>
<dbReference type="NCBIfam" id="TIGR01891">
    <property type="entry name" value="amidohydrolases"/>
    <property type="match status" value="1"/>
</dbReference>
<feature type="binding site" evidence="5">
    <location>
        <position position="191"/>
    </location>
    <ligand>
        <name>Mn(2+)</name>
        <dbReference type="ChEBI" id="CHEBI:29035"/>
        <label>2</label>
    </ligand>
</feature>
<dbReference type="Pfam" id="PF01546">
    <property type="entry name" value="Peptidase_M20"/>
    <property type="match status" value="1"/>
</dbReference>
<keyword evidence="5" id="KW-0464">Manganese</keyword>
<evidence type="ECO:0000256" key="4">
    <source>
        <dbReference type="ARBA" id="ARBA00022801"/>
    </source>
</evidence>
<dbReference type="PIRSF" id="PIRSF005962">
    <property type="entry name" value="Pept_M20D_amidohydro"/>
    <property type="match status" value="1"/>
</dbReference>
<dbReference type="SUPFAM" id="SSF55031">
    <property type="entry name" value="Bacterial exopeptidase dimerisation domain"/>
    <property type="match status" value="1"/>
</dbReference>
<evidence type="ECO:0000256" key="5">
    <source>
        <dbReference type="PIRSR" id="PIRSR005962-1"/>
    </source>
</evidence>
<reference evidence="8" key="1">
    <citation type="journal article" date="2016" name="Nature">
        <title>The genome of the seagrass Zostera marina reveals angiosperm adaptation to the sea.</title>
        <authorList>
            <person name="Olsen J.L."/>
            <person name="Rouze P."/>
            <person name="Verhelst B."/>
            <person name="Lin Y.-C."/>
            <person name="Bayer T."/>
            <person name="Collen J."/>
            <person name="Dattolo E."/>
            <person name="De Paoli E."/>
            <person name="Dittami S."/>
            <person name="Maumus F."/>
            <person name="Michel G."/>
            <person name="Kersting A."/>
            <person name="Lauritano C."/>
            <person name="Lohaus R."/>
            <person name="Toepel M."/>
            <person name="Tonon T."/>
            <person name="Vanneste K."/>
            <person name="Amirebrahimi M."/>
            <person name="Brakel J."/>
            <person name="Bostroem C."/>
            <person name="Chovatia M."/>
            <person name="Grimwood J."/>
            <person name="Jenkins J.W."/>
            <person name="Jueterbock A."/>
            <person name="Mraz A."/>
            <person name="Stam W.T."/>
            <person name="Tice H."/>
            <person name="Bornberg-Bauer E."/>
            <person name="Green P.J."/>
            <person name="Pearson G.A."/>
            <person name="Procaccini G."/>
            <person name="Duarte C.M."/>
            <person name="Schmutz J."/>
            <person name="Reusch T.B.H."/>
            <person name="Van de Peer Y."/>
        </authorList>
    </citation>
    <scope>NUCLEOTIDE SEQUENCE [LARGE SCALE GENOMIC DNA]</scope>
    <source>
        <strain evidence="8">cv. Finnish</strain>
    </source>
</reference>
<dbReference type="InterPro" id="IPR017439">
    <property type="entry name" value="Amidohydrolase"/>
</dbReference>
<dbReference type="CDD" id="cd08017">
    <property type="entry name" value="M20_IAA_Hyd"/>
    <property type="match status" value="1"/>
</dbReference>
<dbReference type="InterPro" id="IPR044757">
    <property type="entry name" value="ILR1-like_Hyd"/>
</dbReference>
<accession>A0A0K9PGL1</accession>
<dbReference type="GO" id="GO:0016787">
    <property type="term" value="F:hydrolase activity"/>
    <property type="evidence" value="ECO:0000318"/>
    <property type="project" value="GO_Central"/>
</dbReference>
<evidence type="ECO:0000256" key="6">
    <source>
        <dbReference type="SAM" id="SignalP"/>
    </source>
</evidence>
<dbReference type="InterPro" id="IPR036264">
    <property type="entry name" value="Bact_exopeptidase_dim_dom"/>
</dbReference>
<name>A0A0K9PGL1_ZOSMR</name>
<dbReference type="OMA" id="ITSACDR"/>
<protein>
    <submittedName>
        <fullName evidence="7">IAA-amino acid hydrolase ILR1-like 5</fullName>
    </submittedName>
</protein>